<feature type="chain" id="PRO_5040477612" evidence="1">
    <location>
        <begin position="33"/>
        <end position="118"/>
    </location>
</feature>
<protein>
    <submittedName>
        <fullName evidence="2">Uncharacterized protein</fullName>
    </submittedName>
</protein>
<organism evidence="2 3">
    <name type="scientific">Muraenolepis orangiensis</name>
    <name type="common">Patagonian moray cod</name>
    <dbReference type="NCBI Taxonomy" id="630683"/>
    <lineage>
        <taxon>Eukaryota</taxon>
        <taxon>Metazoa</taxon>
        <taxon>Chordata</taxon>
        <taxon>Craniata</taxon>
        <taxon>Vertebrata</taxon>
        <taxon>Euteleostomi</taxon>
        <taxon>Actinopterygii</taxon>
        <taxon>Neopterygii</taxon>
        <taxon>Teleostei</taxon>
        <taxon>Neoteleostei</taxon>
        <taxon>Acanthomorphata</taxon>
        <taxon>Zeiogadaria</taxon>
        <taxon>Gadariae</taxon>
        <taxon>Gadiformes</taxon>
        <taxon>Muraenolepidoidei</taxon>
        <taxon>Muraenolepididae</taxon>
        <taxon>Muraenolepis</taxon>
    </lineage>
</organism>
<evidence type="ECO:0000313" key="3">
    <source>
        <dbReference type="Proteomes" id="UP001148018"/>
    </source>
</evidence>
<keyword evidence="1" id="KW-0732">Signal</keyword>
<evidence type="ECO:0000256" key="1">
    <source>
        <dbReference type="SAM" id="SignalP"/>
    </source>
</evidence>
<proteinExistence type="predicted"/>
<dbReference type="EMBL" id="JANIIK010000044">
    <property type="protein sequence ID" value="KAJ3603628.1"/>
    <property type="molecule type" value="Genomic_DNA"/>
</dbReference>
<dbReference type="Proteomes" id="UP001148018">
    <property type="component" value="Unassembled WGS sequence"/>
</dbReference>
<comment type="caution">
    <text evidence="2">The sequence shown here is derived from an EMBL/GenBank/DDBJ whole genome shotgun (WGS) entry which is preliminary data.</text>
</comment>
<evidence type="ECO:0000313" key="2">
    <source>
        <dbReference type="EMBL" id="KAJ3603628.1"/>
    </source>
</evidence>
<dbReference type="AlphaFoldDB" id="A0A9Q0IMQ2"/>
<keyword evidence="3" id="KW-1185">Reference proteome</keyword>
<feature type="signal peptide" evidence="1">
    <location>
        <begin position="1"/>
        <end position="32"/>
    </location>
</feature>
<reference evidence="2" key="1">
    <citation type="submission" date="2022-07" db="EMBL/GenBank/DDBJ databases">
        <title>Chromosome-level genome of Muraenolepis orangiensis.</title>
        <authorList>
            <person name="Kim J."/>
        </authorList>
    </citation>
    <scope>NUCLEOTIDE SEQUENCE</scope>
    <source>
        <strain evidence="2">KU_S4_2022</strain>
        <tissue evidence="2">Muscle</tissue>
    </source>
</reference>
<accession>A0A9Q0IMQ2</accession>
<gene>
    <name evidence="2" type="ORF">NHX12_028373</name>
</gene>
<feature type="non-terminal residue" evidence="2">
    <location>
        <position position="118"/>
    </location>
</feature>
<name>A0A9Q0IMQ2_9TELE</name>
<sequence length="118" mass="12724">CATWEQVREIGSSGWVLTKLELFFLLVGYPSADEYAQGLITKGDREAGYVCKRPFSDAAAVTPSPKNSCVALVYGSSRGPLKERYPSQRRRDFAHDGLRVCAFPAADGVCSAAEGDCG</sequence>